<sequence>MTSIITSPALLHEARRLIAYTDSSLIPELGVGAAVVVPGSDTLAQDGGRGGHMAGHCGLHPLQFLCQQPAGPEGPNPATEDHSGALPAEKHPARHPSPA</sequence>
<keyword evidence="3" id="KW-1185">Reference proteome</keyword>
<dbReference type="EMBL" id="MU167365">
    <property type="protein sequence ID" value="KAG0141952.1"/>
    <property type="molecule type" value="Genomic_DNA"/>
</dbReference>
<comment type="caution">
    <text evidence="2">The sequence shown here is derived from an EMBL/GenBank/DDBJ whole genome shotgun (WGS) entry which is preliminary data.</text>
</comment>
<dbReference type="AlphaFoldDB" id="A0A9P6T7E3"/>
<feature type="region of interest" description="Disordered" evidence="1">
    <location>
        <begin position="66"/>
        <end position="99"/>
    </location>
</feature>
<accession>A0A9P6T7E3</accession>
<gene>
    <name evidence="2" type="ORF">CROQUDRAFT_98129</name>
</gene>
<protein>
    <submittedName>
        <fullName evidence="2">Uncharacterized protein</fullName>
    </submittedName>
</protein>
<dbReference type="Proteomes" id="UP000886653">
    <property type="component" value="Unassembled WGS sequence"/>
</dbReference>
<organism evidence="2 3">
    <name type="scientific">Cronartium quercuum f. sp. fusiforme G11</name>
    <dbReference type="NCBI Taxonomy" id="708437"/>
    <lineage>
        <taxon>Eukaryota</taxon>
        <taxon>Fungi</taxon>
        <taxon>Dikarya</taxon>
        <taxon>Basidiomycota</taxon>
        <taxon>Pucciniomycotina</taxon>
        <taxon>Pucciniomycetes</taxon>
        <taxon>Pucciniales</taxon>
        <taxon>Coleosporiaceae</taxon>
        <taxon>Cronartium</taxon>
    </lineage>
</organism>
<evidence type="ECO:0000313" key="3">
    <source>
        <dbReference type="Proteomes" id="UP000886653"/>
    </source>
</evidence>
<evidence type="ECO:0000256" key="1">
    <source>
        <dbReference type="SAM" id="MobiDB-lite"/>
    </source>
</evidence>
<proteinExistence type="predicted"/>
<reference evidence="2" key="1">
    <citation type="submission" date="2013-11" db="EMBL/GenBank/DDBJ databases">
        <title>Genome sequence of the fusiform rust pathogen reveals effectors for host alternation and coevolution with pine.</title>
        <authorList>
            <consortium name="DOE Joint Genome Institute"/>
            <person name="Smith K."/>
            <person name="Pendleton A."/>
            <person name="Kubisiak T."/>
            <person name="Anderson C."/>
            <person name="Salamov A."/>
            <person name="Aerts A."/>
            <person name="Riley R."/>
            <person name="Clum A."/>
            <person name="Lindquist E."/>
            <person name="Ence D."/>
            <person name="Campbell M."/>
            <person name="Kronenberg Z."/>
            <person name="Feau N."/>
            <person name="Dhillon B."/>
            <person name="Hamelin R."/>
            <person name="Burleigh J."/>
            <person name="Smith J."/>
            <person name="Yandell M."/>
            <person name="Nelson C."/>
            <person name="Grigoriev I."/>
            <person name="Davis J."/>
        </authorList>
    </citation>
    <scope>NUCLEOTIDE SEQUENCE</scope>
    <source>
        <strain evidence="2">G11</strain>
    </source>
</reference>
<evidence type="ECO:0000313" key="2">
    <source>
        <dbReference type="EMBL" id="KAG0141952.1"/>
    </source>
</evidence>
<name>A0A9P6T7E3_9BASI</name>
<feature type="compositionally biased region" description="Basic and acidic residues" evidence="1">
    <location>
        <begin position="79"/>
        <end position="91"/>
    </location>
</feature>